<dbReference type="PANTHER" id="PTHR37817:SF1">
    <property type="entry name" value="N-ACETYLTRANSFERASE EIS"/>
    <property type="match status" value="1"/>
</dbReference>
<protein>
    <submittedName>
        <fullName evidence="2">Predicted acetyltransferase</fullName>
    </submittedName>
</protein>
<dbReference type="InterPro" id="IPR051554">
    <property type="entry name" value="Acetyltransferase_Eis"/>
</dbReference>
<dbReference type="SUPFAM" id="SSF55718">
    <property type="entry name" value="SCP-like"/>
    <property type="match status" value="1"/>
</dbReference>
<dbReference type="GO" id="GO:0030649">
    <property type="term" value="P:aminoglycoside antibiotic catabolic process"/>
    <property type="evidence" value="ECO:0007669"/>
    <property type="project" value="TreeGrafter"/>
</dbReference>
<dbReference type="Pfam" id="PF17668">
    <property type="entry name" value="Acetyltransf_17"/>
    <property type="match status" value="1"/>
</dbReference>
<dbReference type="PANTHER" id="PTHR37817">
    <property type="entry name" value="N-ACETYLTRANSFERASE EIS"/>
    <property type="match status" value="1"/>
</dbReference>
<keyword evidence="3" id="KW-1185">Reference proteome</keyword>
<dbReference type="Gene3D" id="3.30.1050.10">
    <property type="entry name" value="SCP2 sterol-binding domain"/>
    <property type="match status" value="1"/>
</dbReference>
<dbReference type="AlphaFoldDB" id="A0A1H9SX43"/>
<dbReference type="Pfam" id="PF13530">
    <property type="entry name" value="SCP2_2"/>
    <property type="match status" value="1"/>
</dbReference>
<dbReference type="PROSITE" id="PS51186">
    <property type="entry name" value="GNAT"/>
    <property type="match status" value="1"/>
</dbReference>
<organism evidence="2 3">
    <name type="scientific">Isobaculum melis</name>
    <dbReference type="NCBI Taxonomy" id="142588"/>
    <lineage>
        <taxon>Bacteria</taxon>
        <taxon>Bacillati</taxon>
        <taxon>Bacillota</taxon>
        <taxon>Bacilli</taxon>
        <taxon>Lactobacillales</taxon>
        <taxon>Carnobacteriaceae</taxon>
        <taxon>Isobaculum</taxon>
    </lineage>
</organism>
<dbReference type="Gene3D" id="3.40.630.30">
    <property type="match status" value="2"/>
</dbReference>
<dbReference type="Pfam" id="PF13527">
    <property type="entry name" value="Acetyltransf_9"/>
    <property type="match status" value="1"/>
</dbReference>
<dbReference type="InterPro" id="IPR041380">
    <property type="entry name" value="Acetyltransf_17"/>
</dbReference>
<dbReference type="InterPro" id="IPR000182">
    <property type="entry name" value="GNAT_dom"/>
</dbReference>
<accession>A0A1H9SX43</accession>
<keyword evidence="2" id="KW-0808">Transferase</keyword>
<sequence>MTEYKIIDEAYYPDTMTLASYAFNKTLSEERTKLNLEMKKRGYPLGAFQDGILTSQVVVYHYIASVFGVPYKMGGIGEVASYPEYRGGGDAGNLMKLALKTMKENGITISYLAPFSYRYYRKYGYEQLFDQLILTFEPGELPKFKGQGKGKIRRLNLAQGMTDISNVYETYAKAHHGLLMRDEMRYLATQARTPNRQFAIYYNEQNEATGYLVYQMEGETFIIKELITLEQDAFYDLWDFVRGHGMSFKQFQYITTPEQNIAYLLDENTIKQEIKADMMGRIVDFVPFIQAYPFAADLENNLYLSVSDQTAPWNEGLWKLAVKNGKGSLTKFEGIAPKEKMIEGSIQSFTQLFFNYRDAATLQQFGRVLASEEALALLATVLPKGKPELYDYF</sequence>
<dbReference type="GO" id="GO:0034069">
    <property type="term" value="F:aminoglycoside N-acetyltransferase activity"/>
    <property type="evidence" value="ECO:0007669"/>
    <property type="project" value="TreeGrafter"/>
</dbReference>
<gene>
    <name evidence="2" type="ORF">SAMN04488559_10976</name>
</gene>
<evidence type="ECO:0000313" key="2">
    <source>
        <dbReference type="EMBL" id="SER88953.1"/>
    </source>
</evidence>
<reference evidence="2 3" key="1">
    <citation type="submission" date="2016-10" db="EMBL/GenBank/DDBJ databases">
        <authorList>
            <person name="de Groot N.N."/>
        </authorList>
    </citation>
    <scope>NUCLEOTIDE SEQUENCE [LARGE SCALE GENOMIC DNA]</scope>
    <source>
        <strain evidence="2 3">DSM 13760</strain>
    </source>
</reference>
<dbReference type="OrthoDB" id="9768284at2"/>
<dbReference type="RefSeq" id="WP_092652284.1">
    <property type="nucleotide sequence ID" value="NZ_FOHA01000009.1"/>
</dbReference>
<name>A0A1H9SX43_9LACT</name>
<dbReference type="Proteomes" id="UP000198948">
    <property type="component" value="Unassembled WGS sequence"/>
</dbReference>
<dbReference type="SUPFAM" id="SSF55729">
    <property type="entry name" value="Acyl-CoA N-acyltransferases (Nat)"/>
    <property type="match status" value="1"/>
</dbReference>
<dbReference type="InterPro" id="IPR016181">
    <property type="entry name" value="Acyl_CoA_acyltransferase"/>
</dbReference>
<proteinExistence type="predicted"/>
<dbReference type="EMBL" id="FOHA01000009">
    <property type="protein sequence ID" value="SER88953.1"/>
    <property type="molecule type" value="Genomic_DNA"/>
</dbReference>
<feature type="domain" description="N-acetyltransferase" evidence="1">
    <location>
        <begin position="2"/>
        <end position="185"/>
    </location>
</feature>
<evidence type="ECO:0000259" key="1">
    <source>
        <dbReference type="PROSITE" id="PS51186"/>
    </source>
</evidence>
<dbReference type="InterPro" id="IPR025559">
    <property type="entry name" value="Eis_dom"/>
</dbReference>
<dbReference type="InterPro" id="IPR036527">
    <property type="entry name" value="SCP2_sterol-bd_dom_sf"/>
</dbReference>
<evidence type="ECO:0000313" key="3">
    <source>
        <dbReference type="Proteomes" id="UP000198948"/>
    </source>
</evidence>
<dbReference type="STRING" id="142588.SAMN04488559_10976"/>